<dbReference type="EMBL" id="MSLT01000001">
    <property type="protein sequence ID" value="OUD16256.1"/>
    <property type="molecule type" value="Genomic_DNA"/>
</dbReference>
<dbReference type="InterPro" id="IPR027417">
    <property type="entry name" value="P-loop_NTPase"/>
</dbReference>
<protein>
    <recommendedName>
        <fullName evidence="4">Sulfotransferase family protein</fullName>
    </recommendedName>
</protein>
<dbReference type="Proteomes" id="UP000194798">
    <property type="component" value="Unassembled WGS sequence"/>
</dbReference>
<reference evidence="2 3" key="1">
    <citation type="submission" date="2016-12" db="EMBL/GenBank/DDBJ databases">
        <title>Thioflexothrix psekupsii D3 genome sequencing and assembly.</title>
        <authorList>
            <person name="Fomenkov A."/>
            <person name="Vincze T."/>
            <person name="Grabovich M."/>
            <person name="Anton B.P."/>
            <person name="Dubinina G."/>
            <person name="Orlova M."/>
            <person name="Belousova E."/>
            <person name="Roberts R.J."/>
        </authorList>
    </citation>
    <scope>NUCLEOTIDE SEQUENCE [LARGE SCALE GENOMIC DNA]</scope>
    <source>
        <strain evidence="2">D3</strain>
    </source>
</reference>
<dbReference type="OrthoDB" id="5729795at2"/>
<keyword evidence="3" id="KW-1185">Reference proteome</keyword>
<organism evidence="2 3">
    <name type="scientific">Thioflexithrix psekupsensis</name>
    <dbReference type="NCBI Taxonomy" id="1570016"/>
    <lineage>
        <taxon>Bacteria</taxon>
        <taxon>Pseudomonadati</taxon>
        <taxon>Pseudomonadota</taxon>
        <taxon>Gammaproteobacteria</taxon>
        <taxon>Thiotrichales</taxon>
        <taxon>Thioflexithrix</taxon>
    </lineage>
</organism>
<accession>A0A251XBZ6</accession>
<keyword evidence="1" id="KW-0808">Transferase</keyword>
<dbReference type="GO" id="GO:0008476">
    <property type="term" value="F:protein-tyrosine sulfotransferase activity"/>
    <property type="evidence" value="ECO:0007669"/>
    <property type="project" value="InterPro"/>
</dbReference>
<name>A0A251XBZ6_9GAMM</name>
<dbReference type="PANTHER" id="PTHR12788">
    <property type="entry name" value="PROTEIN-TYROSINE SULFOTRANSFERASE 2"/>
    <property type="match status" value="1"/>
</dbReference>
<dbReference type="AlphaFoldDB" id="A0A251XBZ6"/>
<evidence type="ECO:0000313" key="3">
    <source>
        <dbReference type="Proteomes" id="UP000194798"/>
    </source>
</evidence>
<dbReference type="InterPro" id="IPR026634">
    <property type="entry name" value="TPST-like"/>
</dbReference>
<evidence type="ECO:0008006" key="4">
    <source>
        <dbReference type="Google" id="ProtNLM"/>
    </source>
</evidence>
<comment type="caution">
    <text evidence="2">The sequence shown here is derived from an EMBL/GenBank/DDBJ whole genome shotgun (WGS) entry which is preliminary data.</text>
</comment>
<dbReference type="RefSeq" id="WP_086486657.1">
    <property type="nucleotide sequence ID" value="NZ_MSLT01000001.1"/>
</dbReference>
<sequence length="313" mass="37399">MQNSPVFLVGAERSGTTLLRLMLDSHPLIHFQFEFEYIVDQLDAQGRWPTITDYHDYLATHRIFLLHPFVIDKNLPYDELIRSFLRQKQQEKNKPIVGATVHYCFEHLPQFWPEARFIYIVRDGRDVARPNLKTGWHGLPYFGAKRWLAAQQSWLQLTQQITAEQHITIYYEKLIHDTDAVLKQLFDFLQIPFDTAMYDYTSHTHYKPPDVQMLEQWRTKMSAYQIRLVEGQIGKLLQQHGYALSGLPPRQPWWIEATGLRFWNNLSRAFFRMRRYPFSLYLQDIISRRLGLKAWQKKVKLKINHIENELLRP</sequence>
<dbReference type="Pfam" id="PF13469">
    <property type="entry name" value="Sulfotransfer_3"/>
    <property type="match status" value="1"/>
</dbReference>
<dbReference type="SUPFAM" id="SSF52540">
    <property type="entry name" value="P-loop containing nucleoside triphosphate hydrolases"/>
    <property type="match status" value="1"/>
</dbReference>
<gene>
    <name evidence="2" type="ORF">TPSD3_00595</name>
</gene>
<dbReference type="PANTHER" id="PTHR12788:SF10">
    <property type="entry name" value="PROTEIN-TYROSINE SULFOTRANSFERASE"/>
    <property type="match status" value="1"/>
</dbReference>
<dbReference type="Gene3D" id="3.40.50.300">
    <property type="entry name" value="P-loop containing nucleotide triphosphate hydrolases"/>
    <property type="match status" value="1"/>
</dbReference>
<evidence type="ECO:0000313" key="2">
    <source>
        <dbReference type="EMBL" id="OUD16256.1"/>
    </source>
</evidence>
<proteinExistence type="predicted"/>
<evidence type="ECO:0000256" key="1">
    <source>
        <dbReference type="ARBA" id="ARBA00022679"/>
    </source>
</evidence>